<reference evidence="6 7" key="1">
    <citation type="journal article" date="2014" name="BMC Genomics">
        <title>Comparison of environmental and isolate Sulfobacillus genomes reveals diverse carbon, sulfur, nitrogen, and hydrogen metabolisms.</title>
        <authorList>
            <person name="Justice N.B."/>
            <person name="Norman A."/>
            <person name="Brown C.T."/>
            <person name="Singh A."/>
            <person name="Thomas B.C."/>
            <person name="Banfield J.F."/>
        </authorList>
    </citation>
    <scope>NUCLEOTIDE SEQUENCE [LARGE SCALE GENOMIC DNA]</scope>
    <source>
        <strain evidence="6">AMDSBA4</strain>
    </source>
</reference>
<keyword evidence="2 5" id="KW-0812">Transmembrane</keyword>
<dbReference type="EMBL" id="PXYW01000004">
    <property type="protein sequence ID" value="PSR35110.1"/>
    <property type="molecule type" value="Genomic_DNA"/>
</dbReference>
<dbReference type="GO" id="GO:0005886">
    <property type="term" value="C:plasma membrane"/>
    <property type="evidence" value="ECO:0007669"/>
    <property type="project" value="TreeGrafter"/>
</dbReference>
<organism evidence="6 7">
    <name type="scientific">Sulfobacillus benefaciens</name>
    <dbReference type="NCBI Taxonomy" id="453960"/>
    <lineage>
        <taxon>Bacteria</taxon>
        <taxon>Bacillati</taxon>
        <taxon>Bacillota</taxon>
        <taxon>Clostridia</taxon>
        <taxon>Eubacteriales</taxon>
        <taxon>Clostridiales Family XVII. Incertae Sedis</taxon>
        <taxon>Sulfobacillus</taxon>
    </lineage>
</organism>
<comment type="caution">
    <text evidence="6">The sequence shown here is derived from an EMBL/GenBank/DDBJ whole genome shotgun (WGS) entry which is preliminary data.</text>
</comment>
<dbReference type="GO" id="GO:0016829">
    <property type="term" value="F:lyase activity"/>
    <property type="evidence" value="ECO:0007669"/>
    <property type="project" value="UniProtKB-KW"/>
</dbReference>
<dbReference type="PANTHER" id="PTHR43359:SF1">
    <property type="entry name" value="FORMATE HYDROGENLYASE SUBUNIT 4-RELATED"/>
    <property type="match status" value="1"/>
</dbReference>
<feature type="transmembrane region" description="Helical" evidence="5">
    <location>
        <begin position="261"/>
        <end position="280"/>
    </location>
</feature>
<comment type="subcellular location">
    <subcellularLocation>
        <location evidence="1">Membrane</location>
        <topology evidence="1">Multi-pass membrane protein</topology>
    </subcellularLocation>
</comment>
<keyword evidence="6" id="KW-0456">Lyase</keyword>
<feature type="transmembrane region" description="Helical" evidence="5">
    <location>
        <begin position="48"/>
        <end position="70"/>
    </location>
</feature>
<dbReference type="Pfam" id="PF00146">
    <property type="entry name" value="NADHdh"/>
    <property type="match status" value="1"/>
</dbReference>
<feature type="transmembrane region" description="Helical" evidence="5">
    <location>
        <begin position="113"/>
        <end position="136"/>
    </location>
</feature>
<dbReference type="PANTHER" id="PTHR43359">
    <property type="entry name" value="FORMATE HYDROGENLYASE SUBUNIT 4"/>
    <property type="match status" value="1"/>
</dbReference>
<evidence type="ECO:0000256" key="3">
    <source>
        <dbReference type="ARBA" id="ARBA00022989"/>
    </source>
</evidence>
<dbReference type="Proteomes" id="UP000242972">
    <property type="component" value="Unassembled WGS sequence"/>
</dbReference>
<evidence type="ECO:0000313" key="6">
    <source>
        <dbReference type="EMBL" id="PSR35110.1"/>
    </source>
</evidence>
<feature type="transmembrane region" description="Helical" evidence="5">
    <location>
        <begin position="82"/>
        <end position="101"/>
    </location>
</feature>
<protein>
    <submittedName>
        <fullName evidence="6">Formate hydrogenlyase</fullName>
    </submittedName>
</protein>
<keyword evidence="4 5" id="KW-0472">Membrane</keyword>
<dbReference type="InterPro" id="IPR052561">
    <property type="entry name" value="ComplexI_Subunit1"/>
</dbReference>
<dbReference type="InterPro" id="IPR001694">
    <property type="entry name" value="NADH_UbQ_OxRdtase_su1/FPO"/>
</dbReference>
<gene>
    <name evidence="6" type="ORF">C7B46_02345</name>
</gene>
<dbReference type="AlphaFoldDB" id="A0A2T2XKU4"/>
<feature type="transmembrane region" description="Helical" evidence="5">
    <location>
        <begin position="148"/>
        <end position="167"/>
    </location>
</feature>
<accession>A0A2T2XKU4</accession>
<sequence>MMAPLVLGITQVVKARLQGRRGPSLWWGYWVLAKTWGKETTVPEYSSWIFRVAPSISLAAMILVAGTIPWAGRVPNSWPHDLLTLFFLLALERFWVGLAGLDSAGTFGGLGSSRITTLGAGIEPALFAAFGILWAVSGRTAITPVVGHLSLLPWGMATVSYGLVILAELGRLPIDNVDTHLELTMMHEATVLEYDGRLLAENQAAVAIKYTALLGLGWVWLSPSLASPLLTAVLHIVEIMGTAALVGGIESRFSKLRYFQVPTYLAMASGLGLLAFYLVMTGGFN</sequence>
<evidence type="ECO:0000313" key="7">
    <source>
        <dbReference type="Proteomes" id="UP000242972"/>
    </source>
</evidence>
<evidence type="ECO:0000256" key="4">
    <source>
        <dbReference type="ARBA" id="ARBA00023136"/>
    </source>
</evidence>
<evidence type="ECO:0000256" key="2">
    <source>
        <dbReference type="ARBA" id="ARBA00022692"/>
    </source>
</evidence>
<feature type="transmembrane region" description="Helical" evidence="5">
    <location>
        <begin position="225"/>
        <end position="249"/>
    </location>
</feature>
<proteinExistence type="predicted"/>
<evidence type="ECO:0000256" key="1">
    <source>
        <dbReference type="ARBA" id="ARBA00004141"/>
    </source>
</evidence>
<keyword evidence="3 5" id="KW-1133">Transmembrane helix</keyword>
<name>A0A2T2XKU4_9FIRM</name>
<evidence type="ECO:0000256" key="5">
    <source>
        <dbReference type="SAM" id="Phobius"/>
    </source>
</evidence>